<evidence type="ECO:0000256" key="8">
    <source>
        <dbReference type="ARBA" id="ARBA00023212"/>
    </source>
</evidence>
<keyword evidence="5 11" id="KW-0067">ATP-binding</keyword>
<feature type="region of interest" description="Disordered" evidence="13">
    <location>
        <begin position="899"/>
        <end position="942"/>
    </location>
</feature>
<sequence length="1026" mass="113877">MASNSIKVVARFRPQNKIEIASGGEPIVSFQSEDTCSIKSTEAAGDFTFDRVFGMDSMQHEIFDFSIRPTVDDILNGYNGTVFAYGQTGAGKSFTMMGSDIDDEKNKGIIPRIVEQIFASILASPGNIEYTVRVSYMEIYMERIRDLLAPQNDNLPVHEEKNRGVYVKGLLEIYVSSVQEVYEVMRRGGNARAVSATNMNQESSRSHSIFVITVTQKNVETGSAKSGQLFLVDLAGSEKVGKTGASGQTLEEAKKINKSLSALGMVINALTDGKSTHVPYRDSKLTRILQESLGGNSRTTLIINCSPSSYNDAETLSTLRFGMRAKSIKNKAKVNAELSPAELKALLKKAQSQVTTFETYISSLHEEVHLWRAGQPVPEEKWVPAIEIQPAKKAPAEKRAETPSAVDRVANRRSETPSRPDSRLDLERAGTPTVLDKDEKEEFLRRENELQDQLAEKESQIAKAEKTLAEAKEELSFLKEHDTKTSKDNEKLNTEINELKMQVEKINFEGKEAQITMDGLKEANAELTAELDDLKQQLLDAKMSAKETSAILDEKEKKKAERMAQMMAGFDLGGEIFSDNERNIRRAIEQVDALLEISGNGEVVAPDSLRELKQKLLETQGIVRQAELSVSERSELDEEHMKRREALEKRLAHVQQEYESILERNLSEADVAEVKQRLADAYASRQDGEAELINELKADLARKVEEAKDLKAKVEDLEQRLKSGAAVNGANGVAAVNGKTVQQQIAEFDAMKKSLMRDLQNRCERVVELEISLDETREQYNNVLRTSNNRAQQKKMAFLERNLEQLTVVQRQLVEQNSSLKKEVAIAERKLIARNERIQSLENLLQDSQEKLTAANHRHVSTPMFFPHLHSSPLLSPLFFHADQPISYKTYISRTANNPISSPPPSIPSSHLASPSLPPPLFPFNPPPTSSPSSPLHNPRLSPYSGRMLNRFEAQLTAVKERLEAAKVGSTRGLGSPLSGGAGLPFGSRIAKPLRGGGAAAEAGPIASIASPEQPKRSSWFFNQRT</sequence>
<reference evidence="15" key="1">
    <citation type="submission" date="2020-04" db="EMBL/GenBank/DDBJ databases">
        <title>Genome Assembly and Annotation of Botryosphaeria dothidea sdau 11-99, a Latent Pathogen of Apple Fruit Ring Rot in China.</title>
        <authorList>
            <person name="Yu C."/>
            <person name="Diao Y."/>
            <person name="Lu Q."/>
            <person name="Zhao J."/>
            <person name="Cui S."/>
            <person name="Peng C."/>
            <person name="He B."/>
            <person name="Liu H."/>
        </authorList>
    </citation>
    <scope>NUCLEOTIDE SEQUENCE [LARGE SCALE GENOMIC DNA]</scope>
    <source>
        <strain evidence="15">Sdau11-99</strain>
    </source>
</reference>
<dbReference type="InterPro" id="IPR059182">
    <property type="entry name" value="Khc_C"/>
</dbReference>
<evidence type="ECO:0000256" key="5">
    <source>
        <dbReference type="ARBA" id="ARBA00022840"/>
    </source>
</evidence>
<dbReference type="PANTHER" id="PTHR47968">
    <property type="entry name" value="CENTROMERE PROTEIN E"/>
    <property type="match status" value="1"/>
</dbReference>
<feature type="compositionally biased region" description="Low complexity" evidence="13">
    <location>
        <begin position="1000"/>
        <end position="1012"/>
    </location>
</feature>
<feature type="region of interest" description="Disordered" evidence="13">
    <location>
        <begin position="994"/>
        <end position="1026"/>
    </location>
</feature>
<dbReference type="InterPro" id="IPR027417">
    <property type="entry name" value="P-loop_NTPase"/>
</dbReference>
<dbReference type="InterPro" id="IPR001752">
    <property type="entry name" value="Kinesin_motor_dom"/>
</dbReference>
<dbReference type="PRINTS" id="PR00380">
    <property type="entry name" value="KINESINHEAVY"/>
</dbReference>
<protein>
    <recommendedName>
        <fullName evidence="10">Kinesin heavy chain</fullName>
    </recommendedName>
</protein>
<dbReference type="InterPro" id="IPR019821">
    <property type="entry name" value="Kinesin_motor_CS"/>
</dbReference>
<dbReference type="PROSITE" id="PS50067">
    <property type="entry name" value="KINESIN_MOTOR_2"/>
    <property type="match status" value="1"/>
</dbReference>
<dbReference type="GO" id="GO:0005524">
    <property type="term" value="F:ATP binding"/>
    <property type="evidence" value="ECO:0007669"/>
    <property type="project" value="UniProtKB-UniRule"/>
</dbReference>
<dbReference type="GO" id="GO:0007018">
    <property type="term" value="P:microtubule-based movement"/>
    <property type="evidence" value="ECO:0007669"/>
    <property type="project" value="InterPro"/>
</dbReference>
<keyword evidence="2" id="KW-0963">Cytoplasm</keyword>
<evidence type="ECO:0000256" key="7">
    <source>
        <dbReference type="ARBA" id="ARBA00023175"/>
    </source>
</evidence>
<feature type="coiled-coil region" evidence="12">
    <location>
        <begin position="440"/>
        <end position="544"/>
    </location>
</feature>
<proteinExistence type="inferred from homology"/>
<keyword evidence="4 11" id="KW-0547">Nucleotide-binding</keyword>
<gene>
    <name evidence="15" type="ORF">GTA08_BOTSDO03954</name>
</gene>
<evidence type="ECO:0000256" key="9">
    <source>
        <dbReference type="ARBA" id="ARBA00056728"/>
    </source>
</evidence>
<accession>A0A8H4IUB6</accession>
<evidence type="ECO:0000256" key="1">
    <source>
        <dbReference type="ARBA" id="ARBA00004245"/>
    </source>
</evidence>
<feature type="binding site" evidence="11">
    <location>
        <begin position="86"/>
        <end position="93"/>
    </location>
    <ligand>
        <name>ATP</name>
        <dbReference type="ChEBI" id="CHEBI:30616"/>
    </ligand>
</feature>
<evidence type="ECO:0000259" key="14">
    <source>
        <dbReference type="PROSITE" id="PS50067"/>
    </source>
</evidence>
<evidence type="ECO:0000256" key="13">
    <source>
        <dbReference type="SAM" id="MobiDB-lite"/>
    </source>
</evidence>
<name>A0A8H4IUB6_9PEZI</name>
<dbReference type="CDD" id="cd01369">
    <property type="entry name" value="KISc_KHC_KIF5"/>
    <property type="match status" value="1"/>
</dbReference>
<dbReference type="Gene3D" id="3.40.850.10">
    <property type="entry name" value="Kinesin motor domain"/>
    <property type="match status" value="1"/>
</dbReference>
<dbReference type="SUPFAM" id="SSF52540">
    <property type="entry name" value="P-loop containing nucleoside triphosphate hydrolases"/>
    <property type="match status" value="1"/>
</dbReference>
<dbReference type="GO" id="GO:0003777">
    <property type="term" value="F:microtubule motor activity"/>
    <property type="evidence" value="ECO:0007669"/>
    <property type="project" value="InterPro"/>
</dbReference>
<dbReference type="Pfam" id="PF00225">
    <property type="entry name" value="Kinesin"/>
    <property type="match status" value="1"/>
</dbReference>
<dbReference type="CDD" id="cd23649">
    <property type="entry name" value="Khc_CBD_cc"/>
    <property type="match status" value="1"/>
</dbReference>
<dbReference type="InterPro" id="IPR036961">
    <property type="entry name" value="Kinesin_motor_dom_sf"/>
</dbReference>
<dbReference type="OrthoDB" id="3176171at2759"/>
<dbReference type="GO" id="GO:0005874">
    <property type="term" value="C:microtubule"/>
    <property type="evidence" value="ECO:0007669"/>
    <property type="project" value="UniProtKB-KW"/>
</dbReference>
<keyword evidence="3" id="KW-0493">Microtubule</keyword>
<dbReference type="Gene3D" id="1.10.287.1490">
    <property type="match status" value="1"/>
</dbReference>
<feature type="domain" description="Kinesin motor" evidence="14">
    <location>
        <begin position="5"/>
        <end position="328"/>
    </location>
</feature>
<feature type="compositionally biased region" description="Pro residues" evidence="13">
    <location>
        <begin position="916"/>
        <end position="930"/>
    </location>
</feature>
<keyword evidence="16" id="KW-1185">Reference proteome</keyword>
<keyword evidence="8" id="KW-0206">Cytoskeleton</keyword>
<organism evidence="15 16">
    <name type="scientific">Botryosphaeria dothidea</name>
    <dbReference type="NCBI Taxonomy" id="55169"/>
    <lineage>
        <taxon>Eukaryota</taxon>
        <taxon>Fungi</taxon>
        <taxon>Dikarya</taxon>
        <taxon>Ascomycota</taxon>
        <taxon>Pezizomycotina</taxon>
        <taxon>Dothideomycetes</taxon>
        <taxon>Dothideomycetes incertae sedis</taxon>
        <taxon>Botryosphaeriales</taxon>
        <taxon>Botryosphaeriaceae</taxon>
        <taxon>Botryosphaeria</taxon>
    </lineage>
</organism>
<comment type="similarity">
    <text evidence="11">Belongs to the TRAFAC class myosin-kinesin ATPase superfamily. Kinesin family.</text>
</comment>
<dbReference type="PROSITE" id="PS00411">
    <property type="entry name" value="KINESIN_MOTOR_1"/>
    <property type="match status" value="1"/>
</dbReference>
<dbReference type="EMBL" id="WWBZ02000022">
    <property type="protein sequence ID" value="KAF4307427.1"/>
    <property type="molecule type" value="Genomic_DNA"/>
</dbReference>
<comment type="caution">
    <text evidence="15">The sequence shown here is derived from an EMBL/GenBank/DDBJ whole genome shotgun (WGS) entry which is preliminary data.</text>
</comment>
<feature type="coiled-coil region" evidence="12">
    <location>
        <begin position="609"/>
        <end position="664"/>
    </location>
</feature>
<dbReference type="Proteomes" id="UP000572817">
    <property type="component" value="Unassembled WGS sequence"/>
</dbReference>
<feature type="coiled-coil region" evidence="12">
    <location>
        <begin position="766"/>
        <end position="858"/>
    </location>
</feature>
<dbReference type="InterPro" id="IPR027640">
    <property type="entry name" value="Kinesin-like_fam"/>
</dbReference>
<evidence type="ECO:0000313" key="16">
    <source>
        <dbReference type="Proteomes" id="UP000572817"/>
    </source>
</evidence>
<dbReference type="AlphaFoldDB" id="A0A8H4IUB6"/>
<evidence type="ECO:0000256" key="2">
    <source>
        <dbReference type="ARBA" id="ARBA00022490"/>
    </source>
</evidence>
<evidence type="ECO:0000313" key="15">
    <source>
        <dbReference type="EMBL" id="KAF4307427.1"/>
    </source>
</evidence>
<evidence type="ECO:0000256" key="4">
    <source>
        <dbReference type="ARBA" id="ARBA00022741"/>
    </source>
</evidence>
<comment type="function">
    <text evidence="9">Kinesin is a microtubule-associated force-producing protein that may play a role in organelle transport. Its motor activity is directed toward the microtubule's plus end.</text>
</comment>
<keyword evidence="7 11" id="KW-0505">Motor protein</keyword>
<dbReference type="PANTHER" id="PTHR47968:SF75">
    <property type="entry name" value="CENTROMERE-ASSOCIATED PROTEIN E"/>
    <property type="match status" value="1"/>
</dbReference>
<dbReference type="SMART" id="SM00129">
    <property type="entry name" value="KISc"/>
    <property type="match status" value="1"/>
</dbReference>
<comment type="subcellular location">
    <subcellularLocation>
        <location evidence="1">Cytoplasm</location>
        <location evidence="1">Cytoskeleton</location>
    </subcellularLocation>
</comment>
<feature type="coiled-coil region" evidence="12">
    <location>
        <begin position="690"/>
        <end position="727"/>
    </location>
</feature>
<evidence type="ECO:0000256" key="11">
    <source>
        <dbReference type="PROSITE-ProRule" id="PRU00283"/>
    </source>
</evidence>
<evidence type="ECO:0000256" key="6">
    <source>
        <dbReference type="ARBA" id="ARBA00023054"/>
    </source>
</evidence>
<keyword evidence="6 12" id="KW-0175">Coiled coil</keyword>
<feature type="region of interest" description="Disordered" evidence="13">
    <location>
        <begin position="391"/>
        <end position="431"/>
    </location>
</feature>
<feature type="compositionally biased region" description="Basic and acidic residues" evidence="13">
    <location>
        <begin position="409"/>
        <end position="428"/>
    </location>
</feature>
<evidence type="ECO:0000256" key="3">
    <source>
        <dbReference type="ARBA" id="ARBA00022701"/>
    </source>
</evidence>
<evidence type="ECO:0000256" key="10">
    <source>
        <dbReference type="ARBA" id="ARBA00069521"/>
    </source>
</evidence>
<dbReference type="FunFam" id="3.40.850.10:FF:000031">
    <property type="entry name" value="Kinesin-like protein"/>
    <property type="match status" value="1"/>
</dbReference>
<evidence type="ECO:0000256" key="12">
    <source>
        <dbReference type="SAM" id="Coils"/>
    </source>
</evidence>
<dbReference type="GO" id="GO:0008017">
    <property type="term" value="F:microtubule binding"/>
    <property type="evidence" value="ECO:0007669"/>
    <property type="project" value="InterPro"/>
</dbReference>